<comment type="caution">
    <text evidence="1">The sequence shown here is derived from an EMBL/GenBank/DDBJ whole genome shotgun (WGS) entry which is preliminary data.</text>
</comment>
<accession>A0ABV7EKC4</accession>
<dbReference type="RefSeq" id="WP_380685299.1">
    <property type="nucleotide sequence ID" value="NZ_JBHRSS010000001.1"/>
</dbReference>
<gene>
    <name evidence="1" type="ORF">ACFOSU_00380</name>
</gene>
<reference evidence="2" key="1">
    <citation type="journal article" date="2019" name="Int. J. Syst. Evol. Microbiol.">
        <title>The Global Catalogue of Microorganisms (GCM) 10K type strain sequencing project: providing services to taxonomists for standard genome sequencing and annotation.</title>
        <authorList>
            <consortium name="The Broad Institute Genomics Platform"/>
            <consortium name="The Broad Institute Genome Sequencing Center for Infectious Disease"/>
            <person name="Wu L."/>
            <person name="Ma J."/>
        </authorList>
    </citation>
    <scope>NUCLEOTIDE SEQUENCE [LARGE SCALE GENOMIC DNA]</scope>
    <source>
        <strain evidence="2">KCTC 52640</strain>
    </source>
</reference>
<dbReference type="EMBL" id="JBHRSS010000001">
    <property type="protein sequence ID" value="MFC3102341.1"/>
    <property type="molecule type" value="Genomic_DNA"/>
</dbReference>
<name>A0ABV7EKC4_9GAMM</name>
<dbReference type="Proteomes" id="UP001595462">
    <property type="component" value="Unassembled WGS sequence"/>
</dbReference>
<protein>
    <submittedName>
        <fullName evidence="1">Uncharacterized protein</fullName>
    </submittedName>
</protein>
<keyword evidence="2" id="KW-1185">Reference proteome</keyword>
<evidence type="ECO:0000313" key="1">
    <source>
        <dbReference type="EMBL" id="MFC3102341.1"/>
    </source>
</evidence>
<proteinExistence type="predicted"/>
<organism evidence="1 2">
    <name type="scientific">Salinisphaera aquimarina</name>
    <dbReference type="NCBI Taxonomy" id="2094031"/>
    <lineage>
        <taxon>Bacteria</taxon>
        <taxon>Pseudomonadati</taxon>
        <taxon>Pseudomonadota</taxon>
        <taxon>Gammaproteobacteria</taxon>
        <taxon>Salinisphaerales</taxon>
        <taxon>Salinisphaeraceae</taxon>
        <taxon>Salinisphaera</taxon>
    </lineage>
</organism>
<sequence>MSKHQSDSSEQKAAESVMLATLESQRGLQFDPNAKLPISVGVQPDAIDPENRVVVEVYARLGPLKGAQLHKVKGDILKLALIGENIGPEWQKILCFASKEAAKYVTGKSWAAEATRVFGVEIVVVPLSEKHQSIVVQAQGRQRMVNPT</sequence>
<evidence type="ECO:0000313" key="2">
    <source>
        <dbReference type="Proteomes" id="UP001595462"/>
    </source>
</evidence>